<dbReference type="EMBL" id="ATIT01000064">
    <property type="protein sequence ID" value="EPI14237.1"/>
    <property type="molecule type" value="Genomic_DNA"/>
</dbReference>
<name>A0AB73AB16_ENTFC</name>
<protein>
    <submittedName>
        <fullName evidence="3">Competence protein CoiA-like protein</fullName>
    </submittedName>
</protein>
<dbReference type="Pfam" id="PF06054">
    <property type="entry name" value="CoiA_nuc"/>
    <property type="match status" value="1"/>
</dbReference>
<dbReference type="PIRSF" id="PIRSF007487">
    <property type="entry name" value="Competence-induced_CoiA_bac"/>
    <property type="match status" value="1"/>
</dbReference>
<evidence type="ECO:0000259" key="1">
    <source>
        <dbReference type="Pfam" id="PF06054"/>
    </source>
</evidence>
<evidence type="ECO:0000313" key="4">
    <source>
        <dbReference type="Proteomes" id="UP000014622"/>
    </source>
</evidence>
<evidence type="ECO:0000313" key="3">
    <source>
        <dbReference type="EMBL" id="EPI14237.1"/>
    </source>
</evidence>
<proteinExistence type="predicted"/>
<dbReference type="InterPro" id="IPR057253">
    <property type="entry name" value="CoiA-like_N"/>
</dbReference>
<organism evidence="3 4">
    <name type="scientific">Enterococcus faecium SD2A-2</name>
    <dbReference type="NCBI Taxonomy" id="1244154"/>
    <lineage>
        <taxon>Bacteria</taxon>
        <taxon>Bacillati</taxon>
        <taxon>Bacillota</taxon>
        <taxon>Bacilli</taxon>
        <taxon>Lactobacillales</taxon>
        <taxon>Enterococcaceae</taxon>
        <taxon>Enterococcus</taxon>
    </lineage>
</organism>
<dbReference type="Proteomes" id="UP000014622">
    <property type="component" value="Unassembled WGS sequence"/>
</dbReference>
<sequence length="351" mass="42749">MALFRVNKLLDVNKFRGRKMLLAMNEYHECCSAKYAEKEKTYYCRSCRKRVVLKRGKKKCAHFAHRKTDNCSVFSEGESEEHLQLKEYFMDWLGQSAEPAFLEAYLPRLRQRPDILLANLALEIQCSRLSHQRFVERTKSYLNNGYQVWWILGHSFLGQRQFSLIEKSCCYYNRKRGVHCWKADLKNQKLYLYHHITETVSGHISFFSSCWTFSGNDLKKIFTNNEIKINQMKKTERLSEDGKKWLARQLIYKQKNTVSIQEQCYLRHKHLLYLSPWIYQNSRFFFYLREQVFLYRMLYEESLKQQKVPDFSSWFCQVKEYKMQWLFPMIEEERVYRQFFDEYTHLSSWKI</sequence>
<accession>A0AB73AB16</accession>
<dbReference type="InterPro" id="IPR021176">
    <property type="entry name" value="Competence-induced_CoiA"/>
</dbReference>
<dbReference type="InterPro" id="IPR010330">
    <property type="entry name" value="CoiA_nuc"/>
</dbReference>
<dbReference type="Pfam" id="PF25164">
    <property type="entry name" value="CoiA_N"/>
    <property type="match status" value="1"/>
</dbReference>
<reference evidence="3 4" key="1">
    <citation type="submission" date="2013-06" db="EMBL/GenBank/DDBJ databases">
        <authorList>
            <person name="Weinstock G."/>
            <person name="Sodergren E."/>
            <person name="Lobos E.A."/>
            <person name="Fulton L."/>
            <person name="Fulton R."/>
            <person name="Courtney L."/>
            <person name="Fronick C."/>
            <person name="O'Laughlin M."/>
            <person name="Godfrey J."/>
            <person name="Wilson R.M."/>
            <person name="Miner T."/>
            <person name="Farmer C."/>
            <person name="Delehaunty K."/>
            <person name="Cordes M."/>
            <person name="Minx P."/>
            <person name="Tomlinson C."/>
            <person name="Chen J."/>
            <person name="Wollam A."/>
            <person name="Pepin K.H."/>
            <person name="Bhonagiri V."/>
            <person name="Zhang X."/>
            <person name="Warren W."/>
            <person name="Mitreva M."/>
            <person name="Mardis E.R."/>
            <person name="Wilson R.K."/>
        </authorList>
    </citation>
    <scope>NUCLEOTIDE SEQUENCE [LARGE SCALE GENOMIC DNA]</scope>
    <source>
        <strain evidence="3 4">SD2A-2</strain>
    </source>
</reference>
<gene>
    <name evidence="3" type="ORF">D356_00852</name>
</gene>
<feature type="domain" description="Competence protein CoiA-like N-terminal" evidence="2">
    <location>
        <begin position="34"/>
        <end position="74"/>
    </location>
</feature>
<evidence type="ECO:0000259" key="2">
    <source>
        <dbReference type="Pfam" id="PF25164"/>
    </source>
</evidence>
<dbReference type="AlphaFoldDB" id="A0AB73AB16"/>
<comment type="caution">
    <text evidence="3">The sequence shown here is derived from an EMBL/GenBank/DDBJ whole genome shotgun (WGS) entry which is preliminary data.</text>
</comment>
<feature type="domain" description="Competence protein CoiA nuclease-like" evidence="1">
    <location>
        <begin position="78"/>
        <end position="223"/>
    </location>
</feature>